<evidence type="ECO:0000313" key="2">
    <source>
        <dbReference type="EMBL" id="MEL1243905.1"/>
    </source>
</evidence>
<comment type="caution">
    <text evidence="2">The sequence shown here is derived from an EMBL/GenBank/DDBJ whole genome shotgun (WGS) entry which is preliminary data.</text>
</comment>
<dbReference type="Pfam" id="PF14534">
    <property type="entry name" value="DUF4440"/>
    <property type="match status" value="1"/>
</dbReference>
<feature type="domain" description="DUF4440" evidence="1">
    <location>
        <begin position="36"/>
        <end position="151"/>
    </location>
</feature>
<dbReference type="SUPFAM" id="SSF54427">
    <property type="entry name" value="NTF2-like"/>
    <property type="match status" value="1"/>
</dbReference>
<dbReference type="InterPro" id="IPR027843">
    <property type="entry name" value="DUF4440"/>
</dbReference>
<name>A0ABU9HUS6_9FLAO</name>
<organism evidence="2 3">
    <name type="scientific">Flavobacterium arundinis</name>
    <dbReference type="NCBI Taxonomy" id="3139143"/>
    <lineage>
        <taxon>Bacteria</taxon>
        <taxon>Pseudomonadati</taxon>
        <taxon>Bacteroidota</taxon>
        <taxon>Flavobacteriia</taxon>
        <taxon>Flavobacteriales</taxon>
        <taxon>Flavobacteriaceae</taxon>
        <taxon>Flavobacterium</taxon>
    </lineage>
</organism>
<protein>
    <submittedName>
        <fullName evidence="2">Nuclear transport factor 2 family protein</fullName>
    </submittedName>
</protein>
<dbReference type="Proteomes" id="UP001464555">
    <property type="component" value="Unassembled WGS sequence"/>
</dbReference>
<dbReference type="EMBL" id="JBBYHR010000003">
    <property type="protein sequence ID" value="MEL1243905.1"/>
    <property type="molecule type" value="Genomic_DNA"/>
</dbReference>
<keyword evidence="3" id="KW-1185">Reference proteome</keyword>
<dbReference type="Gene3D" id="3.10.450.50">
    <property type="match status" value="1"/>
</dbReference>
<gene>
    <name evidence="2" type="ORF">AAEO56_06490</name>
</gene>
<accession>A0ABU9HUS6</accession>
<dbReference type="RefSeq" id="WP_341696221.1">
    <property type="nucleotide sequence ID" value="NZ_JBBYHR010000003.1"/>
</dbReference>
<evidence type="ECO:0000313" key="3">
    <source>
        <dbReference type="Proteomes" id="UP001464555"/>
    </source>
</evidence>
<reference evidence="2 3" key="1">
    <citation type="submission" date="2024-04" db="EMBL/GenBank/DDBJ databases">
        <title>Flavobacterium sp. DGU11 16S ribosomal RNA gene Genome sequencing and assembly.</title>
        <authorList>
            <person name="Park S."/>
        </authorList>
    </citation>
    <scope>NUCLEOTIDE SEQUENCE [LARGE SCALE GENOMIC DNA]</scope>
    <source>
        <strain evidence="2 3">DGU11</strain>
    </source>
</reference>
<sequence>MKQLFLAVMLCLSGIGYCQQKEAGYPTSQKELEQTIIALDAAAFDAYNNCDLEKSRTFFTEDVEFYHDKGGFMKGVDKLMESTKKNICGNPKQKIRREAVTDTFKVYPLDGYGAILTGDHLFYITENGKERLTGKAKFTHVWLLKDGKWKMARVLSYDHQGAQ</sequence>
<proteinExistence type="predicted"/>
<evidence type="ECO:0000259" key="1">
    <source>
        <dbReference type="Pfam" id="PF14534"/>
    </source>
</evidence>
<dbReference type="InterPro" id="IPR032710">
    <property type="entry name" value="NTF2-like_dom_sf"/>
</dbReference>